<dbReference type="EMBL" id="JAVDYG010000001">
    <property type="protein sequence ID" value="MDR7363714.1"/>
    <property type="molecule type" value="Genomic_DNA"/>
</dbReference>
<feature type="domain" description="HTH marR-type" evidence="4">
    <location>
        <begin position="11"/>
        <end position="144"/>
    </location>
</feature>
<keyword evidence="3" id="KW-0804">Transcription</keyword>
<gene>
    <name evidence="5" type="ORF">J2S63_003267</name>
</gene>
<evidence type="ECO:0000313" key="5">
    <source>
        <dbReference type="EMBL" id="MDR7363714.1"/>
    </source>
</evidence>
<evidence type="ECO:0000259" key="4">
    <source>
        <dbReference type="PROSITE" id="PS50995"/>
    </source>
</evidence>
<comment type="caution">
    <text evidence="5">The sequence shown here is derived from an EMBL/GenBank/DDBJ whole genome shotgun (WGS) entry which is preliminary data.</text>
</comment>
<evidence type="ECO:0000256" key="3">
    <source>
        <dbReference type="ARBA" id="ARBA00023163"/>
    </source>
</evidence>
<dbReference type="RefSeq" id="WP_310304418.1">
    <property type="nucleotide sequence ID" value="NZ_BAAAPS010000005.1"/>
</dbReference>
<name>A0ABU2BZC0_9ACTN</name>
<sequence>MPAAVETRNVSPALASSLRVAIARVNRRLRAERLHGAEVSLGQIGVIARLHCDGDQTIGWLAESEGVKPPSMTRTIASLEALGLVRRRPHPSDGRQVLVTLTPEGKDTLLADRRRRDVWLARALADLTPEERSTLAAAAPVLEKLAGSRR</sequence>
<organism evidence="5 6">
    <name type="scientific">Nocardioides marmoribigeumensis</name>
    <dbReference type="NCBI Taxonomy" id="433649"/>
    <lineage>
        <taxon>Bacteria</taxon>
        <taxon>Bacillati</taxon>
        <taxon>Actinomycetota</taxon>
        <taxon>Actinomycetes</taxon>
        <taxon>Propionibacteriales</taxon>
        <taxon>Nocardioidaceae</taxon>
        <taxon>Nocardioides</taxon>
    </lineage>
</organism>
<keyword evidence="6" id="KW-1185">Reference proteome</keyword>
<evidence type="ECO:0000256" key="1">
    <source>
        <dbReference type="ARBA" id="ARBA00023015"/>
    </source>
</evidence>
<dbReference type="SMART" id="SM00347">
    <property type="entry name" value="HTH_MARR"/>
    <property type="match status" value="1"/>
</dbReference>
<dbReference type="PROSITE" id="PS01117">
    <property type="entry name" value="HTH_MARR_1"/>
    <property type="match status" value="1"/>
</dbReference>
<protein>
    <submittedName>
        <fullName evidence="5">DNA-binding MarR family transcriptional regulator</fullName>
    </submittedName>
</protein>
<dbReference type="Pfam" id="PF01047">
    <property type="entry name" value="MarR"/>
    <property type="match status" value="1"/>
</dbReference>
<dbReference type="Gene3D" id="1.10.10.10">
    <property type="entry name" value="Winged helix-like DNA-binding domain superfamily/Winged helix DNA-binding domain"/>
    <property type="match status" value="1"/>
</dbReference>
<evidence type="ECO:0000313" key="6">
    <source>
        <dbReference type="Proteomes" id="UP001183648"/>
    </source>
</evidence>
<dbReference type="InterPro" id="IPR052526">
    <property type="entry name" value="HTH-type_Bedaq_tolerance"/>
</dbReference>
<dbReference type="InterPro" id="IPR023187">
    <property type="entry name" value="Tscrpt_reg_MarR-type_CS"/>
</dbReference>
<dbReference type="GO" id="GO:0003677">
    <property type="term" value="F:DNA binding"/>
    <property type="evidence" value="ECO:0007669"/>
    <property type="project" value="UniProtKB-KW"/>
</dbReference>
<dbReference type="PANTHER" id="PTHR39515:SF2">
    <property type="entry name" value="HTH-TYPE TRANSCRIPTIONAL REGULATOR RV0880"/>
    <property type="match status" value="1"/>
</dbReference>
<dbReference type="PRINTS" id="PR00598">
    <property type="entry name" value="HTHMARR"/>
</dbReference>
<reference evidence="5 6" key="1">
    <citation type="submission" date="2023-07" db="EMBL/GenBank/DDBJ databases">
        <title>Sequencing the genomes of 1000 actinobacteria strains.</title>
        <authorList>
            <person name="Klenk H.-P."/>
        </authorList>
    </citation>
    <scope>NUCLEOTIDE SEQUENCE [LARGE SCALE GENOMIC DNA]</scope>
    <source>
        <strain evidence="5 6">DSM 19426</strain>
    </source>
</reference>
<dbReference type="InterPro" id="IPR036388">
    <property type="entry name" value="WH-like_DNA-bd_sf"/>
</dbReference>
<keyword evidence="1" id="KW-0805">Transcription regulation</keyword>
<dbReference type="PANTHER" id="PTHR39515">
    <property type="entry name" value="CONSERVED PROTEIN"/>
    <property type="match status" value="1"/>
</dbReference>
<dbReference type="SUPFAM" id="SSF46785">
    <property type="entry name" value="Winged helix' DNA-binding domain"/>
    <property type="match status" value="1"/>
</dbReference>
<keyword evidence="2 5" id="KW-0238">DNA-binding</keyword>
<accession>A0ABU2BZC0</accession>
<dbReference type="InterPro" id="IPR000835">
    <property type="entry name" value="HTH_MarR-typ"/>
</dbReference>
<dbReference type="Proteomes" id="UP001183648">
    <property type="component" value="Unassembled WGS sequence"/>
</dbReference>
<dbReference type="Gene3D" id="1.10.287.100">
    <property type="match status" value="1"/>
</dbReference>
<dbReference type="PROSITE" id="PS50995">
    <property type="entry name" value="HTH_MARR_2"/>
    <property type="match status" value="1"/>
</dbReference>
<evidence type="ECO:0000256" key="2">
    <source>
        <dbReference type="ARBA" id="ARBA00023125"/>
    </source>
</evidence>
<dbReference type="InterPro" id="IPR036390">
    <property type="entry name" value="WH_DNA-bd_sf"/>
</dbReference>
<proteinExistence type="predicted"/>